<feature type="domain" description="AP5B1 middle" evidence="6">
    <location>
        <begin position="256"/>
        <end position="636"/>
    </location>
</feature>
<evidence type="ECO:0000259" key="5">
    <source>
        <dbReference type="Pfam" id="PF21587"/>
    </source>
</evidence>
<protein>
    <recommendedName>
        <fullName evidence="1">AP-5 complex subunit beta-1</fullName>
    </recommendedName>
    <alternativeName>
        <fullName evidence="4">Adaptor-related protein complex 5 beta subunit</fullName>
    </alternativeName>
</protein>
<dbReference type="Pfam" id="PF21588">
    <property type="entry name" value="AP5B1_middle"/>
    <property type="match status" value="1"/>
</dbReference>
<proteinExistence type="predicted"/>
<evidence type="ECO:0000256" key="4">
    <source>
        <dbReference type="ARBA" id="ARBA00032431"/>
    </source>
</evidence>
<evidence type="ECO:0000256" key="2">
    <source>
        <dbReference type="ARBA" id="ARBA00022448"/>
    </source>
</evidence>
<dbReference type="Pfam" id="PF21590">
    <property type="entry name" value="AP5B1_C"/>
    <property type="match status" value="1"/>
</dbReference>
<dbReference type="InterPro" id="IPR038741">
    <property type="entry name" value="AP5B1"/>
</dbReference>
<keyword evidence="2" id="KW-0813">Transport</keyword>
<dbReference type="GO" id="GO:0015031">
    <property type="term" value="P:protein transport"/>
    <property type="evidence" value="ECO:0007669"/>
    <property type="project" value="UniProtKB-KW"/>
</dbReference>
<dbReference type="InterPro" id="IPR048981">
    <property type="entry name" value="AP5B1_C"/>
</dbReference>
<dbReference type="Proteomes" id="UP001497482">
    <property type="component" value="Chromosome 6"/>
</dbReference>
<evidence type="ECO:0000313" key="10">
    <source>
        <dbReference type="Proteomes" id="UP001497482"/>
    </source>
</evidence>
<evidence type="ECO:0000313" key="9">
    <source>
        <dbReference type="EMBL" id="CAL1607655.1"/>
    </source>
</evidence>
<evidence type="ECO:0000259" key="8">
    <source>
        <dbReference type="Pfam" id="PF21590"/>
    </source>
</evidence>
<dbReference type="Pfam" id="PF21587">
    <property type="entry name" value="AP5B1_N"/>
    <property type="match status" value="1"/>
</dbReference>
<dbReference type="GO" id="GO:0030119">
    <property type="term" value="C:AP-type membrane coat adaptor complex"/>
    <property type="evidence" value="ECO:0007669"/>
    <property type="project" value="TreeGrafter"/>
</dbReference>
<dbReference type="InterPro" id="IPR048978">
    <property type="entry name" value="AP5B1_N"/>
</dbReference>
<keyword evidence="3" id="KW-0653">Protein transport</keyword>
<dbReference type="AlphaFoldDB" id="A0AAV2M301"/>
<dbReference type="Pfam" id="PF21589">
    <property type="entry name" value="AP5B1_barrel"/>
    <property type="match status" value="1"/>
</dbReference>
<feature type="domain" description="AP-5 complex subunit beta-1 beta-barrel" evidence="7">
    <location>
        <begin position="743"/>
        <end position="813"/>
    </location>
</feature>
<feature type="domain" description="AP5B1 C-terminal" evidence="8">
    <location>
        <begin position="838"/>
        <end position="940"/>
    </location>
</feature>
<dbReference type="GO" id="GO:0016197">
    <property type="term" value="P:endosomal transport"/>
    <property type="evidence" value="ECO:0007669"/>
    <property type="project" value="InterPro"/>
</dbReference>
<dbReference type="PANTHER" id="PTHR34033">
    <property type="entry name" value="AP-5 COMPLEX SUBUNIT BETA-1"/>
    <property type="match status" value="1"/>
</dbReference>
<gene>
    <name evidence="9" type="ORF">KC01_LOCUS34687</name>
</gene>
<reference evidence="9 10" key="1">
    <citation type="submission" date="2024-04" db="EMBL/GenBank/DDBJ databases">
        <authorList>
            <person name="Waldvogel A.-M."/>
            <person name="Schoenle A."/>
        </authorList>
    </citation>
    <scope>NUCLEOTIDE SEQUENCE [LARGE SCALE GENOMIC DNA]</scope>
</reference>
<evidence type="ECO:0000256" key="3">
    <source>
        <dbReference type="ARBA" id="ARBA00022927"/>
    </source>
</evidence>
<evidence type="ECO:0000256" key="1">
    <source>
        <dbReference type="ARBA" id="ARBA00018167"/>
    </source>
</evidence>
<name>A0AAV2M301_KNICA</name>
<evidence type="ECO:0000259" key="6">
    <source>
        <dbReference type="Pfam" id="PF21588"/>
    </source>
</evidence>
<dbReference type="PANTHER" id="PTHR34033:SF1">
    <property type="entry name" value="AP-5 COMPLEX SUBUNIT BETA-1"/>
    <property type="match status" value="1"/>
</dbReference>
<dbReference type="InterPro" id="IPR048979">
    <property type="entry name" value="AP5B1_middle"/>
</dbReference>
<dbReference type="InterPro" id="IPR048980">
    <property type="entry name" value="AP5B1_barrel"/>
</dbReference>
<evidence type="ECO:0000259" key="7">
    <source>
        <dbReference type="Pfam" id="PF21589"/>
    </source>
</evidence>
<accession>A0AAV2M301</accession>
<keyword evidence="10" id="KW-1185">Reference proteome</keyword>
<sequence length="946" mass="105136">MTEQWAEKVLLFCRSPARFLSASGTTADAVHAELLRELRDDRAQDHVKVLLLAPYCEHPLVLCPSVSVAEDSALELMSVFSQCSPKVFPLRCHLLVAVTSVLVCTDCVRRRSSAVQDVLELLLVIVQDTSELHSDGSSRSLRATACDCLREMEACCPGLLSQHLELLGALRQRESSRLHQAYTELYSLVLRNSVLQLAQDTGSGPEQLKALLEGDVCVASEVTQDSDLMNGKDVSALSSLVLGPMGAVPTLQTGPECKELRSILSSLLEDSYLLTSLAQSSLLQKLIELVAMVPGVSPSIFRAQLLRLLGTTEVSLLHTTLLMKSAFTDSLFSAEDEEFLLKRLVVLSQHPLLSTAEKLFYLDCLLHFPENRPIGSGDRDEVLPVLFTPQLATALVPTVFNDRVTMLTRFNLLSMVYVEDGEDEEGKGLAYLYEHLVALLGIVGNGGNRDTVSTFFRASFLFLSHFGHIENFSRHLIKRLCELYLDHTHLAPQLINLANETQSKLPDSNFTVALLQGFQRTITKVSLTNLKSQELTCHLRVLSRVAEERDIPQRPTLLFLSAVVVASASSPLGNWRLGNSILAVCRCLLTHPDLDSMLVTLADVLQHMSSSYRDTDIQDHSRLYYTLLTNLSKEKLAGVLERGTATEGDQVKKRSLSCIVAESEGQASILTIHRTKKDVLKLVELNATEPRQLPEDVKDSCGSVDAIVDYRSQFDGPEFASEVTVRYQLVHSEENQPGSPFDRLFSIRLHLSLTDDHYEALRDVSVPCLLRETPPPVISLKLRPRQPYPTTLNASAVFTTQDGLTWYSNLPNIEVSFQQTFCPVPVPPAWGPLRRLDLFNALWSEICGGSEEMVESAESLFCCGLDRGALEELLQRHLKTFVLEDDGGGGDWHEVRAMVFLPPLSHLLLKVRREEDAVTFDIATDNWRLLPHVNSFLQDITSSDTR</sequence>
<dbReference type="GO" id="GO:0005765">
    <property type="term" value="C:lysosomal membrane"/>
    <property type="evidence" value="ECO:0007669"/>
    <property type="project" value="TreeGrafter"/>
</dbReference>
<organism evidence="9 10">
    <name type="scientific">Knipowitschia caucasica</name>
    <name type="common">Caucasian dwarf goby</name>
    <name type="synonym">Pomatoschistus caucasicus</name>
    <dbReference type="NCBI Taxonomy" id="637954"/>
    <lineage>
        <taxon>Eukaryota</taxon>
        <taxon>Metazoa</taxon>
        <taxon>Chordata</taxon>
        <taxon>Craniata</taxon>
        <taxon>Vertebrata</taxon>
        <taxon>Euteleostomi</taxon>
        <taxon>Actinopterygii</taxon>
        <taxon>Neopterygii</taxon>
        <taxon>Teleostei</taxon>
        <taxon>Neoteleostei</taxon>
        <taxon>Acanthomorphata</taxon>
        <taxon>Gobiaria</taxon>
        <taxon>Gobiiformes</taxon>
        <taxon>Gobioidei</taxon>
        <taxon>Gobiidae</taxon>
        <taxon>Gobiinae</taxon>
        <taxon>Knipowitschia</taxon>
    </lineage>
</organism>
<feature type="domain" description="AP-5 complex subunit beta-1 N-terminal" evidence="5">
    <location>
        <begin position="32"/>
        <end position="102"/>
    </location>
</feature>
<dbReference type="EMBL" id="OZ035828">
    <property type="protein sequence ID" value="CAL1607655.1"/>
    <property type="molecule type" value="Genomic_DNA"/>
</dbReference>